<gene>
    <name evidence="1" type="ORF">ATZ33_00045</name>
    <name evidence="2" type="ORF">RV15_GL002816</name>
</gene>
<evidence type="ECO:0000313" key="4">
    <source>
        <dbReference type="Proteomes" id="UP000183039"/>
    </source>
</evidence>
<dbReference type="OrthoDB" id="2194965at2"/>
<dbReference type="Proteomes" id="UP000065511">
    <property type="component" value="Chromosome"/>
</dbReference>
<name>A0A0S3K6G2_9ENTE</name>
<dbReference type="RefSeq" id="WP_071876853.1">
    <property type="nucleotide sequence ID" value="NZ_JXLC01000004.1"/>
</dbReference>
<protein>
    <submittedName>
        <fullName evidence="2">Uncharacterized protein</fullName>
    </submittedName>
</protein>
<evidence type="ECO:0000313" key="2">
    <source>
        <dbReference type="EMBL" id="OJG92871.1"/>
    </source>
</evidence>
<accession>A0A0S3K6G2</accession>
<organism evidence="2 4">
    <name type="scientific">Enterococcus silesiacus</name>
    <dbReference type="NCBI Taxonomy" id="332949"/>
    <lineage>
        <taxon>Bacteria</taxon>
        <taxon>Bacillati</taxon>
        <taxon>Bacillota</taxon>
        <taxon>Bacilli</taxon>
        <taxon>Lactobacillales</taxon>
        <taxon>Enterococcaceae</taxon>
        <taxon>Enterococcus</taxon>
    </lineage>
</organism>
<dbReference type="EMBL" id="CP013614">
    <property type="protein sequence ID" value="ALR99830.1"/>
    <property type="molecule type" value="Genomic_DNA"/>
</dbReference>
<sequence>MDNRVEVMTFSQLKRLVEELAVNDVINDQTKVFIDTGWDSVQEVEPHAFHVEEVVEFKVQDELTKEFYVGYTLLEKAERMKTEGSTEAAVIIRNLY</sequence>
<dbReference type="EMBL" id="JXLC01000004">
    <property type="protein sequence ID" value="OJG92871.1"/>
    <property type="molecule type" value="Genomic_DNA"/>
</dbReference>
<proteinExistence type="predicted"/>
<keyword evidence="3" id="KW-1185">Reference proteome</keyword>
<dbReference type="KEGG" id="ess:ATZ33_00045"/>
<evidence type="ECO:0000313" key="1">
    <source>
        <dbReference type="EMBL" id="ALR99830.1"/>
    </source>
</evidence>
<dbReference type="Proteomes" id="UP000183039">
    <property type="component" value="Unassembled WGS sequence"/>
</dbReference>
<reference evidence="2 4" key="1">
    <citation type="submission" date="2014-12" db="EMBL/GenBank/DDBJ databases">
        <title>Draft genome sequences of 29 type strains of Enterococci.</title>
        <authorList>
            <person name="Zhong Z."/>
            <person name="Sun Z."/>
            <person name="Liu W."/>
            <person name="Zhang W."/>
            <person name="Zhang H."/>
        </authorList>
    </citation>
    <scope>NUCLEOTIDE SEQUENCE [LARGE SCALE GENOMIC DNA]</scope>
    <source>
        <strain evidence="2 4">DSM 22801</strain>
    </source>
</reference>
<dbReference type="AlphaFoldDB" id="A0A0S3K6G2"/>
<reference evidence="1 3" key="2">
    <citation type="submission" date="2015-12" db="EMBL/GenBank/DDBJ databases">
        <authorList>
            <person name="Lauer A."/>
            <person name="Humrighouse B."/>
            <person name="Loparev V."/>
            <person name="Shewmaker P.L."/>
            <person name="Whitney A.M."/>
            <person name="McLaughlin R.W."/>
        </authorList>
    </citation>
    <scope>NUCLEOTIDE SEQUENCE [LARGE SCALE GENOMIC DNA]</scope>
    <source>
        <strain evidence="1 3">LMG 23085</strain>
    </source>
</reference>
<evidence type="ECO:0000313" key="3">
    <source>
        <dbReference type="Proteomes" id="UP000065511"/>
    </source>
</evidence>